<dbReference type="Pfam" id="PF16125">
    <property type="entry name" value="DUF4837"/>
    <property type="match status" value="1"/>
</dbReference>
<gene>
    <name evidence="1" type="ORF">KC729_06630</name>
</gene>
<dbReference type="InterPro" id="IPR032286">
    <property type="entry name" value="DUF4837"/>
</dbReference>
<sequence length="338" mass="37701">MPTAFILAVSASFIVFTPGCGDAMLWAIGNTERIGLATNFDLADTRVGLTVGILQRPVQMVRPENRFGVEPIPLDLFPSNRNWKGLVVLGDLSTKSSLDPTIAHLISKEERTEMASRPVDYRLIENAWARGQAVLLLHVRSAEDLTSFLRDRGETMVERFDVTLQEAIGPLLRAAGEDDDMERYVADNYGFDIAIPRGYSTGEDREGRVVRIYRSVEGEPARFVLVHWMPSDEAPDTPEAWLDVRDRLGAIYYDGDYVLKERSNATLGTFQGESAVCLSGVWQNDKYVIGGPFRSFGFCRGDRCFLIDVSVFNPPGAKLPYLREVLAIARTFQVVNPT</sequence>
<dbReference type="Proteomes" id="UP000697710">
    <property type="component" value="Unassembled WGS sequence"/>
</dbReference>
<accession>A0A956LZZ1</accession>
<organism evidence="1 2">
    <name type="scientific">Eiseniibacteriota bacterium</name>
    <dbReference type="NCBI Taxonomy" id="2212470"/>
    <lineage>
        <taxon>Bacteria</taxon>
        <taxon>Candidatus Eiseniibacteriota</taxon>
    </lineage>
</organism>
<evidence type="ECO:0000313" key="2">
    <source>
        <dbReference type="Proteomes" id="UP000697710"/>
    </source>
</evidence>
<name>A0A956LZZ1_UNCEI</name>
<comment type="caution">
    <text evidence="1">The sequence shown here is derived from an EMBL/GenBank/DDBJ whole genome shotgun (WGS) entry which is preliminary data.</text>
</comment>
<dbReference type="AlphaFoldDB" id="A0A956LZZ1"/>
<dbReference type="EMBL" id="JAGQHR010000148">
    <property type="protein sequence ID" value="MCA9727340.1"/>
    <property type="molecule type" value="Genomic_DNA"/>
</dbReference>
<proteinExistence type="predicted"/>
<reference evidence="1" key="2">
    <citation type="journal article" date="2021" name="Microbiome">
        <title>Successional dynamics and alternative stable states in a saline activated sludge microbial community over 9 years.</title>
        <authorList>
            <person name="Wang Y."/>
            <person name="Ye J."/>
            <person name="Ju F."/>
            <person name="Liu L."/>
            <person name="Boyd J.A."/>
            <person name="Deng Y."/>
            <person name="Parks D.H."/>
            <person name="Jiang X."/>
            <person name="Yin X."/>
            <person name="Woodcroft B.J."/>
            <person name="Tyson G.W."/>
            <person name="Hugenholtz P."/>
            <person name="Polz M.F."/>
            <person name="Zhang T."/>
        </authorList>
    </citation>
    <scope>NUCLEOTIDE SEQUENCE</scope>
    <source>
        <strain evidence="1">HKST-UBA01</strain>
    </source>
</reference>
<evidence type="ECO:0000313" key="1">
    <source>
        <dbReference type="EMBL" id="MCA9727340.1"/>
    </source>
</evidence>
<reference evidence="1" key="1">
    <citation type="submission" date="2020-04" db="EMBL/GenBank/DDBJ databases">
        <authorList>
            <person name="Zhang T."/>
        </authorList>
    </citation>
    <scope>NUCLEOTIDE SEQUENCE</scope>
    <source>
        <strain evidence="1">HKST-UBA01</strain>
    </source>
</reference>
<protein>
    <submittedName>
        <fullName evidence="1">DUF4837 family protein</fullName>
    </submittedName>
</protein>